<evidence type="ECO:0000313" key="3">
    <source>
        <dbReference type="Proteomes" id="UP000245207"/>
    </source>
</evidence>
<keyword evidence="1" id="KW-0472">Membrane</keyword>
<evidence type="ECO:0000256" key="1">
    <source>
        <dbReference type="SAM" id="Phobius"/>
    </source>
</evidence>
<feature type="transmembrane region" description="Helical" evidence="1">
    <location>
        <begin position="12"/>
        <end position="33"/>
    </location>
</feature>
<dbReference type="Proteomes" id="UP000245207">
    <property type="component" value="Unassembled WGS sequence"/>
</dbReference>
<accession>A0A2U1LNY2</accession>
<keyword evidence="1" id="KW-0812">Transmembrane</keyword>
<name>A0A2U1LNY2_ARTAN</name>
<dbReference type="AlphaFoldDB" id="A0A2U1LNY2"/>
<evidence type="ECO:0000313" key="2">
    <source>
        <dbReference type="EMBL" id="PWA50703.1"/>
    </source>
</evidence>
<proteinExistence type="predicted"/>
<reference evidence="2 3" key="1">
    <citation type="journal article" date="2018" name="Mol. Plant">
        <title>The genome of Artemisia annua provides insight into the evolution of Asteraceae family and artemisinin biosynthesis.</title>
        <authorList>
            <person name="Shen Q."/>
            <person name="Zhang L."/>
            <person name="Liao Z."/>
            <person name="Wang S."/>
            <person name="Yan T."/>
            <person name="Shi P."/>
            <person name="Liu M."/>
            <person name="Fu X."/>
            <person name="Pan Q."/>
            <person name="Wang Y."/>
            <person name="Lv Z."/>
            <person name="Lu X."/>
            <person name="Zhang F."/>
            <person name="Jiang W."/>
            <person name="Ma Y."/>
            <person name="Chen M."/>
            <person name="Hao X."/>
            <person name="Li L."/>
            <person name="Tang Y."/>
            <person name="Lv G."/>
            <person name="Zhou Y."/>
            <person name="Sun X."/>
            <person name="Brodelius P.E."/>
            <person name="Rose J.K.C."/>
            <person name="Tang K."/>
        </authorList>
    </citation>
    <scope>NUCLEOTIDE SEQUENCE [LARGE SCALE GENOMIC DNA]</scope>
    <source>
        <strain evidence="3">cv. Huhao1</strain>
        <tissue evidence="2">Leaf</tissue>
    </source>
</reference>
<comment type="caution">
    <text evidence="2">The sequence shown here is derived from an EMBL/GenBank/DDBJ whole genome shotgun (WGS) entry which is preliminary data.</text>
</comment>
<sequence>MDLQVDALNLMYVATVYGLWFMYKGCFVVSNNLRTLGSKRKGEEIDVAKAVEENDDDFVDVEWNNSDNKKVPNPTDTETMRVATILQKKFANFMNSRIHEKAFGILKSVITRGEFIGKLIEGQMIVAYSLCATWSITWGTIY</sequence>
<keyword evidence="3" id="KW-1185">Reference proteome</keyword>
<dbReference type="EMBL" id="PKPP01008432">
    <property type="protein sequence ID" value="PWA50703.1"/>
    <property type="molecule type" value="Genomic_DNA"/>
</dbReference>
<keyword evidence="1" id="KW-1133">Transmembrane helix</keyword>
<gene>
    <name evidence="2" type="ORF">CTI12_AA470400</name>
</gene>
<organism evidence="2 3">
    <name type="scientific">Artemisia annua</name>
    <name type="common">Sweet wormwood</name>
    <dbReference type="NCBI Taxonomy" id="35608"/>
    <lineage>
        <taxon>Eukaryota</taxon>
        <taxon>Viridiplantae</taxon>
        <taxon>Streptophyta</taxon>
        <taxon>Embryophyta</taxon>
        <taxon>Tracheophyta</taxon>
        <taxon>Spermatophyta</taxon>
        <taxon>Magnoliopsida</taxon>
        <taxon>eudicotyledons</taxon>
        <taxon>Gunneridae</taxon>
        <taxon>Pentapetalae</taxon>
        <taxon>asterids</taxon>
        <taxon>campanulids</taxon>
        <taxon>Asterales</taxon>
        <taxon>Asteraceae</taxon>
        <taxon>Asteroideae</taxon>
        <taxon>Anthemideae</taxon>
        <taxon>Artemisiinae</taxon>
        <taxon>Artemisia</taxon>
    </lineage>
</organism>
<protein>
    <submittedName>
        <fullName evidence="2">Uncharacterized protein</fullName>
    </submittedName>
</protein>